<dbReference type="Proteomes" id="UP000593836">
    <property type="component" value="Chromosome"/>
</dbReference>
<reference evidence="1 2" key="1">
    <citation type="submission" date="2020-05" db="EMBL/GenBank/DDBJ databases">
        <title>Sulfurimonas marisnigri, sp. nov., and Sulfurimonas baltica, sp. nov., manganese oxide reducing chemolithoautotrophs of the class Epsilonproteobacteria isolated from the pelagic redoxclines of the Black and Baltic Seas and emended description of the genus Sulfurimonas.</title>
        <authorList>
            <person name="Henkel J.V."/>
            <person name="Laudan C."/>
            <person name="Werner J."/>
            <person name="Neu T."/>
            <person name="Plewe S."/>
            <person name="Sproer C."/>
            <person name="Bunk B."/>
            <person name="Schulz-Vogt H.N."/>
        </authorList>
    </citation>
    <scope>NUCLEOTIDE SEQUENCE [LARGE SCALE GENOMIC DNA]</scope>
    <source>
        <strain evidence="1 2">SoZ1</strain>
    </source>
</reference>
<dbReference type="RefSeq" id="WP_194366064.1">
    <property type="nucleotide sequence ID" value="NZ_CP054493.1"/>
</dbReference>
<dbReference type="EMBL" id="CP054493">
    <property type="protein sequence ID" value="QOY54067.1"/>
    <property type="molecule type" value="Genomic_DNA"/>
</dbReference>
<sequence>MQIFENKKVLLIAPYFRHYHGKIINSIKELGADVKYFPEVINNKLFTNIRHKTFSPLNKSLDTLYFKYILSEVKENEYDIFFLVRGELINEVFLKALRKKLKSTTFIMYQWDSLIHNDYLSKIKYFDKVLTFDKKDAKNIGIEYLPLFYTDEYEKLANISSEKKYDIVFYGTYHSDRLKIIKKINQICEKNNLKFKHHLYTGKIYKFKLWIKGELSKRDLFFLKTHTVSLKEMVDVYSKSRSVLDIEMTNQTGLTIRTVEALGANKKLLTTNKEIVNSELYDKSYVYVLDRDDLHIDTEFLKMELYDRGKYKNLHINNWIKKILNT</sequence>
<keyword evidence="2" id="KW-1185">Reference proteome</keyword>
<dbReference type="AlphaFoldDB" id="A0A7S7LZ43"/>
<evidence type="ECO:0000313" key="1">
    <source>
        <dbReference type="EMBL" id="QOY54067.1"/>
    </source>
</evidence>
<dbReference type="KEGG" id="smas:HUE87_09275"/>
<organism evidence="1 2">
    <name type="scientific">Candidatus Sulfurimonas marisnigri</name>
    <dbReference type="NCBI Taxonomy" id="2740405"/>
    <lineage>
        <taxon>Bacteria</taxon>
        <taxon>Pseudomonadati</taxon>
        <taxon>Campylobacterota</taxon>
        <taxon>Epsilonproteobacteria</taxon>
        <taxon>Campylobacterales</taxon>
        <taxon>Sulfurimonadaceae</taxon>
        <taxon>Sulfurimonas</taxon>
    </lineage>
</organism>
<proteinExistence type="predicted"/>
<accession>A0A7S7LZ43</accession>
<name>A0A7S7LZ43_9BACT</name>
<evidence type="ECO:0000313" key="2">
    <source>
        <dbReference type="Proteomes" id="UP000593836"/>
    </source>
</evidence>
<gene>
    <name evidence="1" type="ORF">HUE87_09275</name>
</gene>
<evidence type="ECO:0008006" key="3">
    <source>
        <dbReference type="Google" id="ProtNLM"/>
    </source>
</evidence>
<protein>
    <recommendedName>
        <fullName evidence="3">Lipopolysaccharide biosynthesis protein</fullName>
    </recommendedName>
</protein>